<dbReference type="InterPro" id="IPR039420">
    <property type="entry name" value="WalR-like"/>
</dbReference>
<keyword evidence="5" id="KW-0804">Transcription</keyword>
<dbReference type="AlphaFoldDB" id="A0A8J7FLA2"/>
<feature type="domain" description="Response regulatory" evidence="8">
    <location>
        <begin position="2"/>
        <end position="116"/>
    </location>
</feature>
<feature type="domain" description="OmpR/PhoB-type" evidence="9">
    <location>
        <begin position="128"/>
        <end position="224"/>
    </location>
</feature>
<dbReference type="InterPro" id="IPR001789">
    <property type="entry name" value="Sig_transdc_resp-reg_receiver"/>
</dbReference>
<name>A0A8J7FLA2_9FLAO</name>
<dbReference type="SMART" id="SM00448">
    <property type="entry name" value="REC"/>
    <property type="match status" value="1"/>
</dbReference>
<gene>
    <name evidence="10" type="ORF">IM532_02905</name>
</gene>
<dbReference type="GO" id="GO:0006355">
    <property type="term" value="P:regulation of DNA-templated transcription"/>
    <property type="evidence" value="ECO:0007669"/>
    <property type="project" value="InterPro"/>
</dbReference>
<dbReference type="Pfam" id="PF00486">
    <property type="entry name" value="Trans_reg_C"/>
    <property type="match status" value="1"/>
</dbReference>
<evidence type="ECO:0000256" key="6">
    <source>
        <dbReference type="PROSITE-ProRule" id="PRU00169"/>
    </source>
</evidence>
<evidence type="ECO:0000256" key="1">
    <source>
        <dbReference type="ARBA" id="ARBA00022553"/>
    </source>
</evidence>
<evidence type="ECO:0000256" key="2">
    <source>
        <dbReference type="ARBA" id="ARBA00023012"/>
    </source>
</evidence>
<dbReference type="SMART" id="SM00862">
    <property type="entry name" value="Trans_reg_C"/>
    <property type="match status" value="1"/>
</dbReference>
<dbReference type="FunFam" id="1.10.10.10:FF:000005">
    <property type="entry name" value="Two-component system response regulator"/>
    <property type="match status" value="1"/>
</dbReference>
<keyword evidence="4 7" id="KW-0238">DNA-binding</keyword>
<protein>
    <submittedName>
        <fullName evidence="10">Response regulator transcription factor</fullName>
    </submittedName>
</protein>
<reference evidence="10" key="1">
    <citation type="submission" date="2020-10" db="EMBL/GenBank/DDBJ databases">
        <authorList>
            <person name="Lu T."/>
            <person name="Wang Q."/>
            <person name="Han X."/>
        </authorList>
    </citation>
    <scope>NUCLEOTIDE SEQUENCE</scope>
    <source>
        <strain evidence="10">WQ 117</strain>
    </source>
</reference>
<dbReference type="GO" id="GO:0000156">
    <property type="term" value="F:phosphorelay response regulator activity"/>
    <property type="evidence" value="ECO:0007669"/>
    <property type="project" value="TreeGrafter"/>
</dbReference>
<dbReference type="CDD" id="cd00383">
    <property type="entry name" value="trans_reg_C"/>
    <property type="match status" value="1"/>
</dbReference>
<proteinExistence type="predicted"/>
<keyword evidence="11" id="KW-1185">Reference proteome</keyword>
<dbReference type="InterPro" id="IPR036388">
    <property type="entry name" value="WH-like_DNA-bd_sf"/>
</dbReference>
<evidence type="ECO:0000313" key="11">
    <source>
        <dbReference type="Proteomes" id="UP000608754"/>
    </source>
</evidence>
<sequence>MQILLIEDDKRISNFLIKGLEENGHFVTLCKTAEEMLASYLQISFDIIICDIMLPGMDGMQLIQTLRYKKIYTPILMLTALGTVQDKINALDFGADDYLTKPFHFDELLARINALTRRNQYAVQEERSSVVQYGHLIIDLEQYQVKIDHEDITLSPKEFKLLAYLIDNANKAVSRIQILNAVWGISFENHTNVVDVYISYLRNKIETKERYILTVKGVGYMFKLEE</sequence>
<dbReference type="Pfam" id="PF00072">
    <property type="entry name" value="Response_reg"/>
    <property type="match status" value="1"/>
</dbReference>
<dbReference type="InterPro" id="IPR011006">
    <property type="entry name" value="CheY-like_superfamily"/>
</dbReference>
<dbReference type="GO" id="GO:0000976">
    <property type="term" value="F:transcription cis-regulatory region binding"/>
    <property type="evidence" value="ECO:0007669"/>
    <property type="project" value="TreeGrafter"/>
</dbReference>
<evidence type="ECO:0000256" key="7">
    <source>
        <dbReference type="PROSITE-ProRule" id="PRU01091"/>
    </source>
</evidence>
<comment type="caution">
    <text evidence="10">The sequence shown here is derived from an EMBL/GenBank/DDBJ whole genome shotgun (WGS) entry which is preliminary data.</text>
</comment>
<dbReference type="Gene3D" id="1.10.10.10">
    <property type="entry name" value="Winged helix-like DNA-binding domain superfamily/Winged helix DNA-binding domain"/>
    <property type="match status" value="1"/>
</dbReference>
<dbReference type="PROSITE" id="PS50110">
    <property type="entry name" value="RESPONSE_REGULATORY"/>
    <property type="match status" value="1"/>
</dbReference>
<dbReference type="SUPFAM" id="SSF52172">
    <property type="entry name" value="CheY-like"/>
    <property type="match status" value="1"/>
</dbReference>
<keyword evidence="2" id="KW-0902">Two-component regulatory system</keyword>
<dbReference type="PROSITE" id="PS51755">
    <property type="entry name" value="OMPR_PHOB"/>
    <property type="match status" value="1"/>
</dbReference>
<dbReference type="PANTHER" id="PTHR48111">
    <property type="entry name" value="REGULATOR OF RPOS"/>
    <property type="match status" value="1"/>
</dbReference>
<evidence type="ECO:0000259" key="9">
    <source>
        <dbReference type="PROSITE" id="PS51755"/>
    </source>
</evidence>
<evidence type="ECO:0000313" key="10">
    <source>
        <dbReference type="EMBL" id="MBF0596422.1"/>
    </source>
</evidence>
<dbReference type="GO" id="GO:0005829">
    <property type="term" value="C:cytosol"/>
    <property type="evidence" value="ECO:0007669"/>
    <property type="project" value="TreeGrafter"/>
</dbReference>
<feature type="DNA-binding region" description="OmpR/PhoB-type" evidence="7">
    <location>
        <begin position="128"/>
        <end position="224"/>
    </location>
</feature>
<dbReference type="EMBL" id="JADGIK010000002">
    <property type="protein sequence ID" value="MBF0596422.1"/>
    <property type="molecule type" value="Genomic_DNA"/>
</dbReference>
<feature type="modified residue" description="4-aspartylphosphate" evidence="6">
    <location>
        <position position="51"/>
    </location>
</feature>
<accession>A0A8J7FLA2</accession>
<organism evidence="10 11">
    <name type="scientific">Faecalibacter rhinopitheci</name>
    <dbReference type="NCBI Taxonomy" id="2779678"/>
    <lineage>
        <taxon>Bacteria</taxon>
        <taxon>Pseudomonadati</taxon>
        <taxon>Bacteroidota</taxon>
        <taxon>Flavobacteriia</taxon>
        <taxon>Flavobacteriales</taxon>
        <taxon>Weeksellaceae</taxon>
        <taxon>Faecalibacter</taxon>
    </lineage>
</organism>
<evidence type="ECO:0000256" key="3">
    <source>
        <dbReference type="ARBA" id="ARBA00023015"/>
    </source>
</evidence>
<keyword evidence="3" id="KW-0805">Transcription regulation</keyword>
<evidence type="ECO:0000256" key="4">
    <source>
        <dbReference type="ARBA" id="ARBA00023125"/>
    </source>
</evidence>
<dbReference type="Gene3D" id="3.40.50.2300">
    <property type="match status" value="1"/>
</dbReference>
<dbReference type="GO" id="GO:0032993">
    <property type="term" value="C:protein-DNA complex"/>
    <property type="evidence" value="ECO:0007669"/>
    <property type="project" value="TreeGrafter"/>
</dbReference>
<dbReference type="Gene3D" id="6.10.250.690">
    <property type="match status" value="1"/>
</dbReference>
<dbReference type="Proteomes" id="UP000608754">
    <property type="component" value="Unassembled WGS sequence"/>
</dbReference>
<evidence type="ECO:0000259" key="8">
    <source>
        <dbReference type="PROSITE" id="PS50110"/>
    </source>
</evidence>
<dbReference type="PANTHER" id="PTHR48111:SF22">
    <property type="entry name" value="REGULATOR OF RPOS"/>
    <property type="match status" value="1"/>
</dbReference>
<keyword evidence="1 6" id="KW-0597">Phosphoprotein</keyword>
<dbReference type="SUPFAM" id="SSF46894">
    <property type="entry name" value="C-terminal effector domain of the bipartite response regulators"/>
    <property type="match status" value="1"/>
</dbReference>
<dbReference type="InterPro" id="IPR016032">
    <property type="entry name" value="Sig_transdc_resp-reg_C-effctor"/>
</dbReference>
<dbReference type="InterPro" id="IPR001867">
    <property type="entry name" value="OmpR/PhoB-type_DNA-bd"/>
</dbReference>
<dbReference type="RefSeq" id="WP_194181958.1">
    <property type="nucleotide sequence ID" value="NZ_JADGIK010000002.1"/>
</dbReference>
<evidence type="ECO:0000256" key="5">
    <source>
        <dbReference type="ARBA" id="ARBA00023163"/>
    </source>
</evidence>